<dbReference type="Pfam" id="PF00903">
    <property type="entry name" value="Glyoxalase"/>
    <property type="match status" value="1"/>
</dbReference>
<evidence type="ECO:0000313" key="3">
    <source>
        <dbReference type="Proteomes" id="UP000298433"/>
    </source>
</evidence>
<comment type="caution">
    <text evidence="2">The sequence shown here is derived from an EMBL/GenBank/DDBJ whole genome shotgun (WGS) entry which is preliminary data.</text>
</comment>
<gene>
    <name evidence="2" type="ORF">E3T23_14185</name>
</gene>
<keyword evidence="3" id="KW-1185">Reference proteome</keyword>
<dbReference type="Proteomes" id="UP000298433">
    <property type="component" value="Unassembled WGS sequence"/>
</dbReference>
<sequence length="127" mass="13884">MRIKMCSVHVNDPAAAFDFYTSVLGFEKLMTIPEHQLYVVKSPEDPDGVGLLLEPNDNRVSAKYAQGLRGLGLPAIVFGTPDVQAEYERLRTLGVQFAGAPSTDADGTSVIFDDTCGNLIQLHEDER</sequence>
<dbReference type="InterPro" id="IPR029068">
    <property type="entry name" value="Glyas_Bleomycin-R_OHBP_Dase"/>
</dbReference>
<dbReference type="InterPro" id="IPR037523">
    <property type="entry name" value="VOC_core"/>
</dbReference>
<dbReference type="PANTHER" id="PTHR36437:SF2">
    <property type="entry name" value="GLYOXALASE_BLEOMYCIN RESISTANCE PROTEIN_DIOXYGENASE"/>
    <property type="match status" value="1"/>
</dbReference>
<dbReference type="Gene3D" id="3.10.180.10">
    <property type="entry name" value="2,3-Dihydroxybiphenyl 1,2-Dioxygenase, domain 1"/>
    <property type="match status" value="1"/>
</dbReference>
<dbReference type="InterPro" id="IPR004360">
    <property type="entry name" value="Glyas_Fos-R_dOase_dom"/>
</dbReference>
<dbReference type="OrthoDB" id="197463at2"/>
<dbReference type="RefSeq" id="WP_134371184.1">
    <property type="nucleotide sequence ID" value="NZ_SOGN01000064.1"/>
</dbReference>
<name>A0A4R8XJD1_9MICO</name>
<evidence type="ECO:0000259" key="1">
    <source>
        <dbReference type="PROSITE" id="PS51819"/>
    </source>
</evidence>
<dbReference type="SUPFAM" id="SSF54593">
    <property type="entry name" value="Glyoxalase/Bleomycin resistance protein/Dihydroxybiphenyl dioxygenase"/>
    <property type="match status" value="1"/>
</dbReference>
<organism evidence="2 3">
    <name type="scientific">Cryobacterium cheniae</name>
    <dbReference type="NCBI Taxonomy" id="1259262"/>
    <lineage>
        <taxon>Bacteria</taxon>
        <taxon>Bacillati</taxon>
        <taxon>Actinomycetota</taxon>
        <taxon>Actinomycetes</taxon>
        <taxon>Micrococcales</taxon>
        <taxon>Microbacteriaceae</taxon>
        <taxon>Cryobacterium</taxon>
    </lineage>
</organism>
<dbReference type="EMBL" id="SOGN01000064">
    <property type="protein sequence ID" value="TFC76917.1"/>
    <property type="molecule type" value="Genomic_DNA"/>
</dbReference>
<feature type="domain" description="VOC" evidence="1">
    <location>
        <begin position="2"/>
        <end position="125"/>
    </location>
</feature>
<accession>A0A4R8XJD1</accession>
<protein>
    <submittedName>
        <fullName evidence="2">Glyoxalase</fullName>
    </submittedName>
</protein>
<reference evidence="2 3" key="1">
    <citation type="submission" date="2019-03" db="EMBL/GenBank/DDBJ databases">
        <title>Genomics of glacier-inhabiting Cryobacterium strains.</title>
        <authorList>
            <person name="Liu Q."/>
            <person name="Xin Y.-H."/>
        </authorList>
    </citation>
    <scope>NUCLEOTIDE SEQUENCE [LARGE SCALE GENOMIC DNA]</scope>
    <source>
        <strain evidence="2 3">TMT2-48-2</strain>
    </source>
</reference>
<proteinExistence type="predicted"/>
<dbReference type="AlphaFoldDB" id="A0A4R8XJD1"/>
<evidence type="ECO:0000313" key="2">
    <source>
        <dbReference type="EMBL" id="TFC76917.1"/>
    </source>
</evidence>
<dbReference type="PROSITE" id="PS51819">
    <property type="entry name" value="VOC"/>
    <property type="match status" value="1"/>
</dbReference>
<dbReference type="PANTHER" id="PTHR36437">
    <property type="entry name" value="GLYOXALASE/BLEOMYCIN RESISTANCE PROTEIN/DIOXYGENASE"/>
    <property type="match status" value="1"/>
</dbReference>